<dbReference type="SMART" id="SM00822">
    <property type="entry name" value="PKS_KR"/>
    <property type="match status" value="1"/>
</dbReference>
<dbReference type="InterPro" id="IPR051687">
    <property type="entry name" value="Peroxisomal_Beta-Oxidation"/>
</dbReference>
<keyword evidence="6" id="KW-1185">Reference proteome</keyword>
<keyword evidence="2" id="KW-0560">Oxidoreductase</keyword>
<accession>Q1YGU0</accession>
<comment type="caution">
    <text evidence="5">The sequence shown here is derived from an EMBL/GenBank/DDBJ whole genome shotgun (WGS) entry which is preliminary data.</text>
</comment>
<dbReference type="Pfam" id="PF00106">
    <property type="entry name" value="adh_short"/>
    <property type="match status" value="1"/>
</dbReference>
<evidence type="ECO:0000256" key="2">
    <source>
        <dbReference type="ARBA" id="ARBA00023002"/>
    </source>
</evidence>
<dbReference type="Proteomes" id="UP000000321">
    <property type="component" value="Unassembled WGS sequence"/>
</dbReference>
<evidence type="ECO:0000259" key="4">
    <source>
        <dbReference type="SMART" id="SM00822"/>
    </source>
</evidence>
<dbReference type="PRINTS" id="PR00080">
    <property type="entry name" value="SDRFAMILY"/>
</dbReference>
<dbReference type="AlphaFoldDB" id="Q1YGU0"/>
<proteinExistence type="inferred from homology"/>
<dbReference type="BioCyc" id="AURANTIMONAS:SI859A1_02735-MONOMER"/>
<dbReference type="GO" id="GO:0016491">
    <property type="term" value="F:oxidoreductase activity"/>
    <property type="evidence" value="ECO:0007669"/>
    <property type="project" value="UniProtKB-KW"/>
</dbReference>
<dbReference type="EMBL" id="AAPJ01000005">
    <property type="protein sequence ID" value="EAS49135.1"/>
    <property type="molecule type" value="Genomic_DNA"/>
</dbReference>
<dbReference type="InterPro" id="IPR020904">
    <property type="entry name" value="Sc_DH/Rdtase_CS"/>
</dbReference>
<sequence>MSMTNEFDGRVAIVTGAGTGLGRCHALALARAGACVVVNDIAGRDGTAGAAAHAVVAEIEAMGGEAVAEPADVSSFAEVEAMVARVVARWGRVDILVANAGILRDRSFAKMEMADLEKVVAVHLVGSAHCCRAVWALMRQQGYGRIVLTTSSSGLYGNYGQANYAAAKAGMIGLMTTLQQEGAKYGIHVNCLSPIAATGMTEGLLSPDDAAQLTPEAVSPAVLFMASEAAPKKTIIGAGAGVYSVVHVVESEGVYLPPEARDPADFQKAFATMSDLSTARPVDTGFDQAKRFTATANRTRSVPA</sequence>
<evidence type="ECO:0000313" key="6">
    <source>
        <dbReference type="Proteomes" id="UP000000321"/>
    </source>
</evidence>
<dbReference type="PROSITE" id="PS00061">
    <property type="entry name" value="ADH_SHORT"/>
    <property type="match status" value="1"/>
</dbReference>
<evidence type="ECO:0000256" key="3">
    <source>
        <dbReference type="RuleBase" id="RU000363"/>
    </source>
</evidence>
<dbReference type="Gene3D" id="3.40.50.720">
    <property type="entry name" value="NAD(P)-binding Rossmann-like Domain"/>
    <property type="match status" value="2"/>
</dbReference>
<protein>
    <submittedName>
        <fullName evidence="5">Putative short chain dehydrogenase family</fullName>
    </submittedName>
</protein>
<feature type="domain" description="Ketoreductase" evidence="4">
    <location>
        <begin position="10"/>
        <end position="198"/>
    </location>
</feature>
<reference evidence="5 6" key="1">
    <citation type="journal article" date="2008" name="Appl. Environ. Microbiol.">
        <title>Genomic insights into Mn(II) oxidation by the marine alphaproteobacterium Aurantimonas sp. strain SI85-9A1.</title>
        <authorList>
            <person name="Dick G.J."/>
            <person name="Podell S."/>
            <person name="Johnson H.A."/>
            <person name="Rivera-Espinoza Y."/>
            <person name="Bernier-Latmani R."/>
            <person name="McCarthy J.K."/>
            <person name="Torpey J.W."/>
            <person name="Clement B.G."/>
            <person name="Gaasterland T."/>
            <person name="Tebo B.M."/>
        </authorList>
    </citation>
    <scope>NUCLEOTIDE SEQUENCE [LARGE SCALE GENOMIC DNA]</scope>
    <source>
        <strain evidence="5 6">SI85-9A1</strain>
    </source>
</reference>
<name>Q1YGU0_AURMS</name>
<dbReference type="InterPro" id="IPR036291">
    <property type="entry name" value="NAD(P)-bd_dom_sf"/>
</dbReference>
<evidence type="ECO:0000313" key="5">
    <source>
        <dbReference type="EMBL" id="EAS49135.1"/>
    </source>
</evidence>
<comment type="similarity">
    <text evidence="1 3">Belongs to the short-chain dehydrogenases/reductases (SDR) family.</text>
</comment>
<gene>
    <name evidence="5" type="ORF">SI859A1_02735</name>
</gene>
<dbReference type="PRINTS" id="PR00081">
    <property type="entry name" value="GDHRDH"/>
</dbReference>
<dbReference type="SUPFAM" id="SSF51735">
    <property type="entry name" value="NAD(P)-binding Rossmann-fold domains"/>
    <property type="match status" value="1"/>
</dbReference>
<dbReference type="InterPro" id="IPR057326">
    <property type="entry name" value="KR_dom"/>
</dbReference>
<dbReference type="PANTHER" id="PTHR45024">
    <property type="entry name" value="DEHYDROGENASES, SHORT CHAIN"/>
    <property type="match status" value="1"/>
</dbReference>
<dbReference type="PANTHER" id="PTHR45024:SF2">
    <property type="entry name" value="SCP2 DOMAIN-CONTAINING PROTEIN"/>
    <property type="match status" value="1"/>
</dbReference>
<dbReference type="InterPro" id="IPR002347">
    <property type="entry name" value="SDR_fam"/>
</dbReference>
<dbReference type="HOGENOM" id="CLU_010194_14_0_5"/>
<evidence type="ECO:0000256" key="1">
    <source>
        <dbReference type="ARBA" id="ARBA00006484"/>
    </source>
</evidence>
<organism evidence="5 6">
    <name type="scientific">Aurantimonas manganoxydans (strain ATCC BAA-1229 / DSM 21871 / SI85-9A1)</name>
    <dbReference type="NCBI Taxonomy" id="287752"/>
    <lineage>
        <taxon>Bacteria</taxon>
        <taxon>Pseudomonadati</taxon>
        <taxon>Pseudomonadota</taxon>
        <taxon>Alphaproteobacteria</taxon>
        <taxon>Hyphomicrobiales</taxon>
        <taxon>Aurantimonadaceae</taxon>
        <taxon>Aurantimonas</taxon>
    </lineage>
</organism>